<dbReference type="EMBL" id="JGEA01000024">
    <property type="protein sequence ID" value="EYA14382.1"/>
    <property type="molecule type" value="Genomic_DNA"/>
</dbReference>
<proteinExistence type="predicted"/>
<feature type="region of interest" description="Disordered" evidence="1">
    <location>
        <begin position="1"/>
        <end position="21"/>
    </location>
</feature>
<dbReference type="AlphaFoldDB" id="A0AAN4MZ25"/>
<gene>
    <name evidence="2" type="ORF">M104_2467</name>
</gene>
<name>A0AAN4MZ25_BACFG</name>
<comment type="caution">
    <text evidence="2">The sequence shown here is derived from an EMBL/GenBank/DDBJ whole genome shotgun (WGS) entry which is preliminary data.</text>
</comment>
<dbReference type="Proteomes" id="UP000022433">
    <property type="component" value="Unassembled WGS sequence"/>
</dbReference>
<evidence type="ECO:0000313" key="2">
    <source>
        <dbReference type="EMBL" id="EYA14382.1"/>
    </source>
</evidence>
<protein>
    <submittedName>
        <fullName evidence="2">Uncharacterized protein</fullName>
    </submittedName>
</protein>
<organism evidence="2 3">
    <name type="scientific">Bacteroides fragilis str. 1007-1-F #10</name>
    <dbReference type="NCBI Taxonomy" id="1339295"/>
    <lineage>
        <taxon>Bacteria</taxon>
        <taxon>Pseudomonadati</taxon>
        <taxon>Bacteroidota</taxon>
        <taxon>Bacteroidia</taxon>
        <taxon>Bacteroidales</taxon>
        <taxon>Bacteroidaceae</taxon>
        <taxon>Bacteroides</taxon>
    </lineage>
</organism>
<evidence type="ECO:0000313" key="3">
    <source>
        <dbReference type="Proteomes" id="UP000022433"/>
    </source>
</evidence>
<accession>A0AAN4MZ25</accession>
<reference evidence="2 3" key="1">
    <citation type="submission" date="2014-02" db="EMBL/GenBank/DDBJ databases">
        <authorList>
            <person name="Sears C."/>
            <person name="Carroll K."/>
            <person name="Sack B.R."/>
            <person name="Qadri F."/>
            <person name="Myers L.L."/>
            <person name="Chung G.-T."/>
            <person name="Escheverria P."/>
            <person name="Fraser C.M."/>
            <person name="Sadzewicz L."/>
            <person name="Shefchek K.A."/>
            <person name="Tallon L."/>
            <person name="Das S.P."/>
            <person name="Daugherty S."/>
            <person name="Mongodin E.F."/>
        </authorList>
    </citation>
    <scope>NUCLEOTIDE SEQUENCE [LARGE SCALE GENOMIC DNA]</scope>
    <source>
        <strain evidence="2 3">1007-1-F #10</strain>
    </source>
</reference>
<sequence length="61" mass="7133">MMATVEEQGDHSSGHCSGFTPDSLLCNEQKVRYASPKRLQIYTFIRLYRNKLKNIPINRYI</sequence>
<evidence type="ECO:0000256" key="1">
    <source>
        <dbReference type="SAM" id="MobiDB-lite"/>
    </source>
</evidence>